<evidence type="ECO:0000313" key="1">
    <source>
        <dbReference type="EMBL" id="KAB0244002.1"/>
    </source>
</evidence>
<evidence type="ECO:0000313" key="4">
    <source>
        <dbReference type="EMBL" id="KAB0244029.1"/>
    </source>
</evidence>
<organism evidence="4 5">
    <name type="scientific">Microcystis aeruginosa EAWAG127a</name>
    <dbReference type="NCBI Taxonomy" id="2529855"/>
    <lineage>
        <taxon>Bacteria</taxon>
        <taxon>Bacillati</taxon>
        <taxon>Cyanobacteriota</taxon>
        <taxon>Cyanophyceae</taxon>
        <taxon>Oscillatoriophycideae</taxon>
        <taxon>Chroococcales</taxon>
        <taxon>Microcystaceae</taxon>
        <taxon>Microcystis</taxon>
    </lineage>
</organism>
<proteinExistence type="predicted"/>
<evidence type="ECO:0000313" key="3">
    <source>
        <dbReference type="EMBL" id="KAB0244020.1"/>
    </source>
</evidence>
<dbReference type="RefSeq" id="WP_150974982.1">
    <property type="nucleotide sequence ID" value="NZ_SRLN01000002.1"/>
</dbReference>
<protein>
    <submittedName>
        <fullName evidence="4">Uncharacterized protein</fullName>
    </submittedName>
</protein>
<comment type="caution">
    <text evidence="4">The sequence shown here is derived from an EMBL/GenBank/DDBJ whole genome shotgun (WGS) entry which is preliminary data.</text>
</comment>
<evidence type="ECO:0000313" key="2">
    <source>
        <dbReference type="EMBL" id="KAB0244010.1"/>
    </source>
</evidence>
<name>A0A5J5M1S8_MICAE</name>
<reference evidence="4" key="2">
    <citation type="journal article" date="2020" name="J. Nat. Prod.">
        <title>Microviridin 1777: A Toxic Chymotrypsin Inhibitor Discovered by a Metabologenomic Approach.</title>
        <authorList>
            <person name="Sieber S."/>
            <person name="Grendelmeier S.M."/>
            <person name="Harris L.A."/>
            <person name="Mitchell D.A."/>
            <person name="Gademann K."/>
        </authorList>
    </citation>
    <scope>NUCLEOTIDE SEQUENCE</scope>
    <source>
        <strain evidence="4">EAWAG127a</strain>
    </source>
</reference>
<dbReference type="EMBL" id="SRLN01000002">
    <property type="protein sequence ID" value="KAB0244002.1"/>
    <property type="molecule type" value="Genomic_DNA"/>
</dbReference>
<accession>A0A5J5M1S8</accession>
<dbReference type="AlphaFoldDB" id="A0A5J5M1S8"/>
<dbReference type="EMBL" id="SRLN01000002">
    <property type="protein sequence ID" value="KAB0244010.1"/>
    <property type="molecule type" value="Genomic_DNA"/>
</dbReference>
<dbReference type="Proteomes" id="UP000325636">
    <property type="component" value="Unassembled WGS sequence"/>
</dbReference>
<evidence type="ECO:0000313" key="5">
    <source>
        <dbReference type="Proteomes" id="UP000325636"/>
    </source>
</evidence>
<gene>
    <name evidence="1" type="ORF">EZJ55_00200</name>
    <name evidence="2" type="ORF">EZJ55_00250</name>
    <name evidence="3" type="ORF">EZJ55_00300</name>
    <name evidence="4" type="ORF">EZJ55_00350</name>
</gene>
<dbReference type="EMBL" id="SRLN01000002">
    <property type="protein sequence ID" value="KAB0244020.1"/>
    <property type="molecule type" value="Genomic_DNA"/>
</dbReference>
<sequence length="235" mass="26707">MTRQTSNFVNNDRTILTYLEILANKSIEPERYREVMEQLGNKLGQIILNRVIDSSPHSLYLASTVEDADFLAKGIILQLENHFSNIGYACFWNKRFSPFGISDLKVAPILKKYQEPSPSNIDYLIIVKSIISGACVVKTNLVNLIQKINPNKILIVAPVMYINAEEKLKIEFKPKISNKFEFIYFAKDDQRTSDGEVIPGIGGSVYERLGFQGQDDKNTYIPELVRSRRARLVSA</sequence>
<reference evidence="5" key="1">
    <citation type="submission" date="2019-04" db="EMBL/GenBank/DDBJ databases">
        <title>Microviridin 1777: A Toxic Chymotrypsin Inhibitor Discovered by a Metabologenomic Approach.</title>
        <authorList>
            <person name="Sieber S."/>
            <person name="Grendelmeier S.M."/>
            <person name="Harris L.A."/>
            <person name="Mitchell D.A."/>
            <person name="Gademann K."/>
        </authorList>
    </citation>
    <scope>NUCLEOTIDE SEQUENCE [LARGE SCALE GENOMIC DNA]</scope>
    <source>
        <strain evidence="5">EAWAG127a</strain>
    </source>
</reference>
<dbReference type="EMBL" id="SRLN01000002">
    <property type="protein sequence ID" value="KAB0244029.1"/>
    <property type="molecule type" value="Genomic_DNA"/>
</dbReference>